<protein>
    <recommendedName>
        <fullName evidence="3">SOCS box domain-containing protein</fullName>
    </recommendedName>
</protein>
<evidence type="ECO:0008006" key="3">
    <source>
        <dbReference type="Google" id="ProtNLM"/>
    </source>
</evidence>
<gene>
    <name evidence="1" type="ORF">EAI_16710</name>
</gene>
<keyword evidence="2" id="KW-1185">Reference proteome</keyword>
<dbReference type="EMBL" id="GL449285">
    <property type="protein sequence ID" value="EFN83027.1"/>
    <property type="molecule type" value="Genomic_DNA"/>
</dbReference>
<proteinExistence type="predicted"/>
<sequence>MKSMLQFRTIPLYAVTSLQGLCREVIFQHMKRKDGNLTAANIQKLEIPKTLIQKLTLHEQNKPPHLKLHGCHADAVFHADA</sequence>
<dbReference type="GO" id="GO:0035556">
    <property type="term" value="P:intracellular signal transduction"/>
    <property type="evidence" value="ECO:0007669"/>
    <property type="project" value="InterPro"/>
</dbReference>
<dbReference type="Proteomes" id="UP000008237">
    <property type="component" value="Unassembled WGS sequence"/>
</dbReference>
<evidence type="ECO:0000313" key="1">
    <source>
        <dbReference type="EMBL" id="EFN83027.1"/>
    </source>
</evidence>
<dbReference type="AlphaFoldDB" id="E2BMP2"/>
<dbReference type="SUPFAM" id="SSF158235">
    <property type="entry name" value="SOCS box-like"/>
    <property type="match status" value="1"/>
</dbReference>
<reference evidence="1 2" key="1">
    <citation type="journal article" date="2010" name="Science">
        <title>Genomic comparison of the ants Camponotus floridanus and Harpegnathos saltator.</title>
        <authorList>
            <person name="Bonasio R."/>
            <person name="Zhang G."/>
            <person name="Ye C."/>
            <person name="Mutti N.S."/>
            <person name="Fang X."/>
            <person name="Qin N."/>
            <person name="Donahue G."/>
            <person name="Yang P."/>
            <person name="Li Q."/>
            <person name="Li C."/>
            <person name="Zhang P."/>
            <person name="Huang Z."/>
            <person name="Berger S.L."/>
            <person name="Reinberg D."/>
            <person name="Wang J."/>
            <person name="Liebig J."/>
        </authorList>
    </citation>
    <scope>NUCLEOTIDE SEQUENCE [LARGE SCALE GENOMIC DNA]</scope>
    <source>
        <strain evidence="1 2">R22 G/1</strain>
    </source>
</reference>
<accession>E2BMP2</accession>
<dbReference type="InParanoid" id="E2BMP2"/>
<evidence type="ECO:0000313" key="2">
    <source>
        <dbReference type="Proteomes" id="UP000008237"/>
    </source>
</evidence>
<name>E2BMP2_HARSA</name>
<organism evidence="2">
    <name type="scientific">Harpegnathos saltator</name>
    <name type="common">Jerdon's jumping ant</name>
    <dbReference type="NCBI Taxonomy" id="610380"/>
    <lineage>
        <taxon>Eukaryota</taxon>
        <taxon>Metazoa</taxon>
        <taxon>Ecdysozoa</taxon>
        <taxon>Arthropoda</taxon>
        <taxon>Hexapoda</taxon>
        <taxon>Insecta</taxon>
        <taxon>Pterygota</taxon>
        <taxon>Neoptera</taxon>
        <taxon>Endopterygota</taxon>
        <taxon>Hymenoptera</taxon>
        <taxon>Apocrita</taxon>
        <taxon>Aculeata</taxon>
        <taxon>Formicoidea</taxon>
        <taxon>Formicidae</taxon>
        <taxon>Ponerinae</taxon>
        <taxon>Ponerini</taxon>
        <taxon>Harpegnathos</taxon>
    </lineage>
</organism>
<dbReference type="InterPro" id="IPR036036">
    <property type="entry name" value="SOCS_box-like_dom_sf"/>
</dbReference>